<dbReference type="Pfam" id="PF07650">
    <property type="entry name" value="KH_2"/>
    <property type="match status" value="1"/>
</dbReference>
<dbReference type="SUPFAM" id="SSF54814">
    <property type="entry name" value="Prokaryotic type KH domain (KH-domain type II)"/>
    <property type="match status" value="1"/>
</dbReference>
<feature type="binding site" evidence="6">
    <location>
        <begin position="122"/>
        <end position="125"/>
    </location>
    <ligand>
        <name>GTP</name>
        <dbReference type="ChEBI" id="CHEBI:37565"/>
    </ligand>
</feature>
<dbReference type="PANTHER" id="PTHR42698">
    <property type="entry name" value="GTPASE ERA"/>
    <property type="match status" value="1"/>
</dbReference>
<dbReference type="HAMAP" id="MF_00367">
    <property type="entry name" value="GTPase_Era"/>
    <property type="match status" value="1"/>
</dbReference>
<dbReference type="Proteomes" id="UP000604730">
    <property type="component" value="Unassembled WGS sequence"/>
</dbReference>
<keyword evidence="5 6" id="KW-0342">GTP-binding</keyword>
<dbReference type="InterPro" id="IPR015946">
    <property type="entry name" value="KH_dom-like_a/b"/>
</dbReference>
<dbReference type="CDD" id="cd22534">
    <property type="entry name" value="KH-II_Era"/>
    <property type="match status" value="1"/>
</dbReference>
<dbReference type="InterPro" id="IPR005225">
    <property type="entry name" value="Small_GTP-bd"/>
</dbReference>
<dbReference type="RefSeq" id="WP_208429150.1">
    <property type="nucleotide sequence ID" value="NZ_JAEPRJ010000001.1"/>
</dbReference>
<evidence type="ECO:0000256" key="2">
    <source>
        <dbReference type="ARBA" id="ARBA00020484"/>
    </source>
</evidence>
<dbReference type="InterPro" id="IPR009019">
    <property type="entry name" value="KH_sf_prok-type"/>
</dbReference>
<keyword evidence="3 6" id="KW-0547">Nucleotide-binding</keyword>
<comment type="subunit">
    <text evidence="6">Monomer.</text>
</comment>
<keyword evidence="6" id="KW-0963">Cytoplasm</keyword>
<feature type="region of interest" description="G5" evidence="7">
    <location>
        <begin position="151"/>
        <end position="153"/>
    </location>
</feature>
<dbReference type="PROSITE" id="PS51713">
    <property type="entry name" value="G_ERA"/>
    <property type="match status" value="1"/>
</dbReference>
<gene>
    <name evidence="6 11" type="primary">era</name>
    <name evidence="11" type="ORF">JJN12_07830</name>
</gene>
<dbReference type="SUPFAM" id="SSF52540">
    <property type="entry name" value="P-loop containing nucleoside triphosphate hydrolases"/>
    <property type="match status" value="1"/>
</dbReference>
<comment type="subcellular location">
    <subcellularLocation>
        <location evidence="6">Cytoplasm</location>
    </subcellularLocation>
    <subcellularLocation>
        <location evidence="6">Cell membrane</location>
        <topology evidence="6">Peripheral membrane protein</topology>
    </subcellularLocation>
</comment>
<evidence type="ECO:0000256" key="8">
    <source>
        <dbReference type="RuleBase" id="RU003761"/>
    </source>
</evidence>
<dbReference type="CDD" id="cd04163">
    <property type="entry name" value="Era"/>
    <property type="match status" value="1"/>
</dbReference>
<feature type="binding site" evidence="6">
    <location>
        <begin position="60"/>
        <end position="64"/>
    </location>
    <ligand>
        <name>GTP</name>
        <dbReference type="ChEBI" id="CHEBI:37565"/>
    </ligand>
</feature>
<dbReference type="Pfam" id="PF01926">
    <property type="entry name" value="MMR_HSR1"/>
    <property type="match status" value="1"/>
</dbReference>
<feature type="region of interest" description="G2" evidence="7">
    <location>
        <begin position="39"/>
        <end position="43"/>
    </location>
</feature>
<feature type="domain" description="Era-type G" evidence="10">
    <location>
        <begin position="5"/>
        <end position="172"/>
    </location>
</feature>
<dbReference type="InterPro" id="IPR005662">
    <property type="entry name" value="GTPase_Era-like"/>
</dbReference>
<sequence length="305" mass="34437">MGKFKSGFVTLIGRPNVGKSTLMNNLIGQKIAITSSKPQTTRNRIQTVYTDEVGQIIFLDTPGIHKAQNKLGEYMDSVAERTLSEVDVVLWLVEPTTFIGKGEQHIAKLLETTRTPVILVVNKIDTVEKGELLPVIDKYKDIVDFKACIPVSAVTGENKDDLLKTVFDLLPEGPMYYDEDVVTDQAERQITAELIREQTLRRLKDEVPHGVAVMIESMKEEKDTSVRHSHKNIMNIEATIFCERDSHKGIIIGKKGAMLKEIGTNARHQISDLLGMKVNLNLWVKVKKDWRNSDSLMKNFGYKEE</sequence>
<keyword evidence="6" id="KW-1003">Cell membrane</keyword>
<feature type="region of interest" description="G1" evidence="7">
    <location>
        <begin position="13"/>
        <end position="20"/>
    </location>
</feature>
<dbReference type="NCBIfam" id="TIGR00231">
    <property type="entry name" value="small_GTP"/>
    <property type="match status" value="1"/>
</dbReference>
<dbReference type="NCBIfam" id="NF000908">
    <property type="entry name" value="PRK00089.1"/>
    <property type="match status" value="1"/>
</dbReference>
<dbReference type="InterPro" id="IPR004044">
    <property type="entry name" value="KH_dom_type_2"/>
</dbReference>
<dbReference type="InterPro" id="IPR006073">
    <property type="entry name" value="GTP-bd"/>
</dbReference>
<keyword evidence="6" id="KW-0690">Ribosome biogenesis</keyword>
<dbReference type="InterPro" id="IPR027417">
    <property type="entry name" value="P-loop_NTPase"/>
</dbReference>
<evidence type="ECO:0000256" key="7">
    <source>
        <dbReference type="PROSITE-ProRule" id="PRU01050"/>
    </source>
</evidence>
<evidence type="ECO:0000256" key="6">
    <source>
        <dbReference type="HAMAP-Rule" id="MF_00367"/>
    </source>
</evidence>
<evidence type="ECO:0000256" key="5">
    <source>
        <dbReference type="ARBA" id="ARBA00023134"/>
    </source>
</evidence>
<evidence type="ECO:0000313" key="11">
    <source>
        <dbReference type="EMBL" id="MBK5897683.1"/>
    </source>
</evidence>
<feature type="binding site" evidence="6">
    <location>
        <begin position="13"/>
        <end position="20"/>
    </location>
    <ligand>
        <name>GTP</name>
        <dbReference type="ChEBI" id="CHEBI:37565"/>
    </ligand>
</feature>
<evidence type="ECO:0000256" key="3">
    <source>
        <dbReference type="ARBA" id="ARBA00022741"/>
    </source>
</evidence>
<dbReference type="EMBL" id="JAEPRJ010000001">
    <property type="protein sequence ID" value="MBK5897683.1"/>
    <property type="molecule type" value="Genomic_DNA"/>
</dbReference>
<proteinExistence type="inferred from homology"/>
<reference evidence="11 12" key="1">
    <citation type="submission" date="2021-01" db="EMBL/GenBank/DDBJ databases">
        <title>Isolation and description of Catonella massiliensis sp. nov., a novel Catonella species, isolated from a stable periodontitis subject.</title>
        <authorList>
            <person name="Antezack A."/>
            <person name="Boxberger M."/>
            <person name="La Scola B."/>
            <person name="Monnet-Corti V."/>
        </authorList>
    </citation>
    <scope>NUCLEOTIDE SEQUENCE [LARGE SCALE GENOMIC DNA]</scope>
    <source>
        <strain evidence="11 12">Marseille-Q4567</strain>
    </source>
</reference>
<dbReference type="InterPro" id="IPR030388">
    <property type="entry name" value="G_ERA_dom"/>
</dbReference>
<dbReference type="Gene3D" id="3.30.300.20">
    <property type="match status" value="1"/>
</dbReference>
<accession>A0ABS1J2C5</accession>
<keyword evidence="12" id="KW-1185">Reference proteome</keyword>
<keyword evidence="6" id="KW-0472">Membrane</keyword>
<dbReference type="PROSITE" id="PS50823">
    <property type="entry name" value="KH_TYPE_2"/>
    <property type="match status" value="1"/>
</dbReference>
<keyword evidence="4 6" id="KW-0694">RNA-binding</keyword>
<organism evidence="11 12">
    <name type="scientific">Catonella massiliensis</name>
    <dbReference type="NCBI Taxonomy" id="2799636"/>
    <lineage>
        <taxon>Bacteria</taxon>
        <taxon>Bacillati</taxon>
        <taxon>Bacillota</taxon>
        <taxon>Clostridia</taxon>
        <taxon>Lachnospirales</taxon>
        <taxon>Lachnospiraceae</taxon>
        <taxon>Catonella</taxon>
    </lineage>
</organism>
<evidence type="ECO:0000259" key="10">
    <source>
        <dbReference type="PROSITE" id="PS51713"/>
    </source>
</evidence>
<evidence type="ECO:0000256" key="1">
    <source>
        <dbReference type="ARBA" id="ARBA00007921"/>
    </source>
</evidence>
<comment type="caution">
    <text evidence="11">The sequence shown here is derived from an EMBL/GenBank/DDBJ whole genome shotgun (WGS) entry which is preliminary data.</text>
</comment>
<evidence type="ECO:0000256" key="4">
    <source>
        <dbReference type="ARBA" id="ARBA00022884"/>
    </source>
</evidence>
<dbReference type="Gene3D" id="3.40.50.300">
    <property type="entry name" value="P-loop containing nucleotide triphosphate hydrolases"/>
    <property type="match status" value="1"/>
</dbReference>
<feature type="region of interest" description="G3" evidence="7">
    <location>
        <begin position="60"/>
        <end position="63"/>
    </location>
</feature>
<feature type="domain" description="KH type-2" evidence="9">
    <location>
        <begin position="203"/>
        <end position="288"/>
    </location>
</feature>
<keyword evidence="6" id="KW-0699">rRNA-binding</keyword>
<feature type="region of interest" description="G4" evidence="7">
    <location>
        <begin position="122"/>
        <end position="125"/>
    </location>
</feature>
<name>A0ABS1J2C5_9FIRM</name>
<evidence type="ECO:0000313" key="12">
    <source>
        <dbReference type="Proteomes" id="UP000604730"/>
    </source>
</evidence>
<comment type="function">
    <text evidence="6">An essential GTPase that binds both GDP and GTP, with rapid nucleotide exchange. Plays a role in 16S rRNA processing and 30S ribosomal subunit biogenesis and possibly also in cell cycle regulation and energy metabolism.</text>
</comment>
<dbReference type="NCBIfam" id="TIGR00436">
    <property type="entry name" value="era"/>
    <property type="match status" value="1"/>
</dbReference>
<protein>
    <recommendedName>
        <fullName evidence="2 6">GTPase Era</fullName>
    </recommendedName>
</protein>
<evidence type="ECO:0000259" key="9">
    <source>
        <dbReference type="PROSITE" id="PS50823"/>
    </source>
</evidence>
<dbReference type="PANTHER" id="PTHR42698:SF1">
    <property type="entry name" value="GTPASE ERA, MITOCHONDRIAL"/>
    <property type="match status" value="1"/>
</dbReference>
<comment type="similarity">
    <text evidence="1 6 7 8">Belongs to the TRAFAC class TrmE-Era-EngA-EngB-Septin-like GTPase superfamily. Era GTPase family.</text>
</comment>